<dbReference type="InterPro" id="IPR006439">
    <property type="entry name" value="HAD-SF_hydro_IA"/>
</dbReference>
<dbReference type="Gene3D" id="1.10.150.450">
    <property type="match status" value="1"/>
</dbReference>
<dbReference type="NCBIfam" id="TIGR01993">
    <property type="entry name" value="Pyr-5-nucltdase"/>
    <property type="match status" value="1"/>
</dbReference>
<dbReference type="InterPro" id="IPR010237">
    <property type="entry name" value="Pyr-5-nucltdase"/>
</dbReference>
<dbReference type="Pfam" id="PF00702">
    <property type="entry name" value="Hydrolase"/>
    <property type="match status" value="1"/>
</dbReference>
<dbReference type="PANTHER" id="PTHR12725">
    <property type="entry name" value="HALOACID DEHALOGENASE-LIKE HYDROLASE"/>
    <property type="match status" value="1"/>
</dbReference>
<dbReference type="SFLD" id="SFLDS00003">
    <property type="entry name" value="Haloacid_Dehalogenase"/>
    <property type="match status" value="1"/>
</dbReference>
<protein>
    <submittedName>
        <fullName evidence="1">Pyrimidine 5'-nucleotidase</fullName>
    </submittedName>
</protein>
<dbReference type="SUPFAM" id="SSF56784">
    <property type="entry name" value="HAD-like"/>
    <property type="match status" value="1"/>
</dbReference>
<dbReference type="InterPro" id="IPR023214">
    <property type="entry name" value="HAD_sf"/>
</dbReference>
<name>A0AA41Z5E4_9HYPH</name>
<accession>A0AA41Z5E4</accession>
<dbReference type="Proteomes" id="UP001165667">
    <property type="component" value="Unassembled WGS sequence"/>
</dbReference>
<sequence>MASPAASTDVLLASTAPRALAPGPLIHERFADVDTWVFDLDNTLYPAGSSIWPSIDARITLYLATLLGLDGQSARGLQKYYYRRYGTTLRGLMEEHAVKVDEFLEFVHDIDRTSIPSNPDLKQALALLPGRKLILTNGSREHALRTTERLGFHDAFEDIFDIVAAELVPKPEASVYESFFKKHSVDPKRAAMFEDLARNLVIPHQRGMRTVLIVPEGSDHREPWEAEGVTEPYVDFVTDNLAGFLQGVVMGRLTP</sequence>
<dbReference type="NCBIfam" id="TIGR01509">
    <property type="entry name" value="HAD-SF-IA-v3"/>
    <property type="match status" value="1"/>
</dbReference>
<reference evidence="1" key="1">
    <citation type="submission" date="2022-05" db="EMBL/GenBank/DDBJ databases">
        <authorList>
            <person name="Pankratov T."/>
        </authorList>
    </citation>
    <scope>NUCLEOTIDE SEQUENCE</scope>
    <source>
        <strain evidence="1">BP6-180914</strain>
    </source>
</reference>
<dbReference type="EMBL" id="JAMOIM010000017">
    <property type="protein sequence ID" value="MCW6510630.1"/>
    <property type="molecule type" value="Genomic_DNA"/>
</dbReference>
<organism evidence="1 2">
    <name type="scientific">Lichenifustis flavocetrariae</name>
    <dbReference type="NCBI Taxonomy" id="2949735"/>
    <lineage>
        <taxon>Bacteria</taxon>
        <taxon>Pseudomonadati</taxon>
        <taxon>Pseudomonadota</taxon>
        <taxon>Alphaproteobacteria</taxon>
        <taxon>Hyphomicrobiales</taxon>
        <taxon>Lichenihabitantaceae</taxon>
        <taxon>Lichenifustis</taxon>
    </lineage>
</organism>
<dbReference type="Gene3D" id="3.40.50.1000">
    <property type="entry name" value="HAD superfamily/HAD-like"/>
    <property type="match status" value="1"/>
</dbReference>
<evidence type="ECO:0000313" key="2">
    <source>
        <dbReference type="Proteomes" id="UP001165667"/>
    </source>
</evidence>
<dbReference type="AlphaFoldDB" id="A0AA41Z5E4"/>
<dbReference type="SFLD" id="SFLDG01132">
    <property type="entry name" value="C1.5.3:_5'-Nucleotidase_Like"/>
    <property type="match status" value="1"/>
</dbReference>
<evidence type="ECO:0000313" key="1">
    <source>
        <dbReference type="EMBL" id="MCW6510630.1"/>
    </source>
</evidence>
<dbReference type="PANTHER" id="PTHR12725:SF117">
    <property type="entry name" value="HALOACID DEHALOGENASE-LIKE HYDROLASE"/>
    <property type="match status" value="1"/>
</dbReference>
<proteinExistence type="predicted"/>
<comment type="caution">
    <text evidence="1">The sequence shown here is derived from an EMBL/GenBank/DDBJ whole genome shotgun (WGS) entry which is preliminary data.</text>
</comment>
<dbReference type="SFLD" id="SFLDG01129">
    <property type="entry name" value="C1.5:_HAD__Beta-PGM__Phosphata"/>
    <property type="match status" value="1"/>
</dbReference>
<keyword evidence="2" id="KW-1185">Reference proteome</keyword>
<dbReference type="RefSeq" id="WP_282587009.1">
    <property type="nucleotide sequence ID" value="NZ_JAMOIM010000017.1"/>
</dbReference>
<gene>
    <name evidence="1" type="ORF">M8523_21685</name>
</gene>
<dbReference type="InterPro" id="IPR036412">
    <property type="entry name" value="HAD-like_sf"/>
</dbReference>